<gene>
    <name evidence="1" type="ORF">JOF34_000269</name>
</gene>
<accession>A0ABS4ZFA8</accession>
<sequence>MSLVGIADLDAVEISEVVIPEEVAFGGALEFSFTLVALRETDVIADYAVRPLAETYALREGMTTRTVRSGSYQLDIHVNGRVSAS</sequence>
<keyword evidence="2" id="KW-1185">Reference proteome</keyword>
<dbReference type="Proteomes" id="UP001519362">
    <property type="component" value="Unassembled WGS sequence"/>
</dbReference>
<comment type="caution">
    <text evidence="1">The sequence shown here is derived from an EMBL/GenBank/DDBJ whole genome shotgun (WGS) entry which is preliminary data.</text>
</comment>
<dbReference type="EMBL" id="JAGIOL010000001">
    <property type="protein sequence ID" value="MBP2435683.1"/>
    <property type="molecule type" value="Genomic_DNA"/>
</dbReference>
<dbReference type="RefSeq" id="WP_210007956.1">
    <property type="nucleotide sequence ID" value="NZ_JAGIOL010000001.1"/>
</dbReference>
<name>A0ABS4ZFA8_9MICO</name>
<proteinExistence type="predicted"/>
<evidence type="ECO:0000313" key="2">
    <source>
        <dbReference type="Proteomes" id="UP001519362"/>
    </source>
</evidence>
<organism evidence="1 2">
    <name type="scientific">Microbacterium amylolyticum</name>
    <dbReference type="NCBI Taxonomy" id="936337"/>
    <lineage>
        <taxon>Bacteria</taxon>
        <taxon>Bacillati</taxon>
        <taxon>Actinomycetota</taxon>
        <taxon>Actinomycetes</taxon>
        <taxon>Micrococcales</taxon>
        <taxon>Microbacteriaceae</taxon>
        <taxon>Microbacterium</taxon>
    </lineage>
</organism>
<evidence type="ECO:0000313" key="1">
    <source>
        <dbReference type="EMBL" id="MBP2435683.1"/>
    </source>
</evidence>
<reference evidence="1 2" key="1">
    <citation type="submission" date="2021-03" db="EMBL/GenBank/DDBJ databases">
        <title>Sequencing the genomes of 1000 actinobacteria strains.</title>
        <authorList>
            <person name="Klenk H.-P."/>
        </authorList>
    </citation>
    <scope>NUCLEOTIDE SEQUENCE [LARGE SCALE GENOMIC DNA]</scope>
    <source>
        <strain evidence="1 2">DSM 24221</strain>
    </source>
</reference>
<protein>
    <submittedName>
        <fullName evidence="1">Uncharacterized protein</fullName>
    </submittedName>
</protein>